<dbReference type="PRINTS" id="PR00080">
    <property type="entry name" value="SDRFAMILY"/>
</dbReference>
<evidence type="ECO:0000259" key="5">
    <source>
        <dbReference type="SMART" id="SM00822"/>
    </source>
</evidence>
<reference evidence="6 7" key="1">
    <citation type="journal article" date="2012" name="Stand. Genomic Sci.">
        <title>Genome sequence of the halotolerant bacterium Corynebacterium halotolerans type strain YIM 70093(T) (= DSM 44683(T)).</title>
        <authorList>
            <person name="Ruckert C."/>
            <person name="Albersmeier A."/>
            <person name="Al-Dilaimi A."/>
            <person name="Niehaus K."/>
            <person name="Szczepanowski R."/>
            <person name="Kalinowski J."/>
        </authorList>
    </citation>
    <scope>NUCLEOTIDE SEQUENCE [LARGE SCALE GENOMIC DNA]</scope>
    <source>
        <strain evidence="6">YIM 70093</strain>
    </source>
</reference>
<evidence type="ECO:0000256" key="3">
    <source>
        <dbReference type="ARBA" id="ARBA00023002"/>
    </source>
</evidence>
<comment type="similarity">
    <text evidence="1 4">Belongs to the short-chain dehydrogenases/reductases (SDR) family.</text>
</comment>
<protein>
    <submittedName>
        <fullName evidence="6">Short-chain alcohol dehydrogenase</fullName>
    </submittedName>
</protein>
<evidence type="ECO:0000256" key="2">
    <source>
        <dbReference type="ARBA" id="ARBA00022857"/>
    </source>
</evidence>
<dbReference type="PANTHER" id="PTHR43391:SF14">
    <property type="entry name" value="DEHYDROGENASE_REDUCTASE SDR FAMILY PROTEIN 7-LIKE"/>
    <property type="match status" value="1"/>
</dbReference>
<keyword evidence="2" id="KW-0521">NADP</keyword>
<keyword evidence="7" id="KW-1185">Reference proteome</keyword>
<dbReference type="RefSeq" id="WP_015400525.1">
    <property type="nucleotide sequence ID" value="NC_020302.1"/>
</dbReference>
<gene>
    <name evidence="6" type="ORF">A605_05500</name>
</gene>
<dbReference type="InterPro" id="IPR057326">
    <property type="entry name" value="KR_dom"/>
</dbReference>
<evidence type="ECO:0000256" key="4">
    <source>
        <dbReference type="RuleBase" id="RU000363"/>
    </source>
</evidence>
<evidence type="ECO:0000313" key="7">
    <source>
        <dbReference type="Proteomes" id="UP000011723"/>
    </source>
</evidence>
<dbReference type="HOGENOM" id="CLU_010194_2_10_11"/>
<evidence type="ECO:0000256" key="1">
    <source>
        <dbReference type="ARBA" id="ARBA00006484"/>
    </source>
</evidence>
<dbReference type="InterPro" id="IPR036291">
    <property type="entry name" value="NAD(P)-bd_dom_sf"/>
</dbReference>
<dbReference type="InterPro" id="IPR002347">
    <property type="entry name" value="SDR_fam"/>
</dbReference>
<dbReference type="PROSITE" id="PS00061">
    <property type="entry name" value="ADH_SHORT"/>
    <property type="match status" value="1"/>
</dbReference>
<dbReference type="PATRIC" id="fig|1121362.3.peg.1107"/>
<dbReference type="PROSITE" id="PS51257">
    <property type="entry name" value="PROKAR_LIPOPROTEIN"/>
    <property type="match status" value="1"/>
</dbReference>
<dbReference type="Pfam" id="PF00106">
    <property type="entry name" value="adh_short"/>
    <property type="match status" value="1"/>
</dbReference>
<dbReference type="OrthoDB" id="9804774at2"/>
<dbReference type="Gene3D" id="3.40.50.720">
    <property type="entry name" value="NAD(P)-binding Rossmann-like Domain"/>
    <property type="match status" value="1"/>
</dbReference>
<dbReference type="PANTHER" id="PTHR43391">
    <property type="entry name" value="RETINOL DEHYDROGENASE-RELATED"/>
    <property type="match status" value="1"/>
</dbReference>
<dbReference type="STRING" id="1121362.A605_05500"/>
<dbReference type="CDD" id="cd05233">
    <property type="entry name" value="SDR_c"/>
    <property type="match status" value="1"/>
</dbReference>
<dbReference type="PRINTS" id="PR00081">
    <property type="entry name" value="GDHRDH"/>
</dbReference>
<dbReference type="eggNOG" id="COG4221">
    <property type="taxonomic scope" value="Bacteria"/>
</dbReference>
<proteinExistence type="inferred from homology"/>
<dbReference type="KEGG" id="chn:A605_05500"/>
<dbReference type="AlphaFoldDB" id="M1P636"/>
<evidence type="ECO:0000313" key="6">
    <source>
        <dbReference type="EMBL" id="AGF72106.1"/>
    </source>
</evidence>
<dbReference type="InterPro" id="IPR020904">
    <property type="entry name" value="Sc_DH/Rdtase_CS"/>
</dbReference>
<feature type="domain" description="Ketoreductase" evidence="5">
    <location>
        <begin position="6"/>
        <end position="173"/>
    </location>
</feature>
<accession>M1P636</accession>
<sequence>MQLNSRKVLITGGGSGLGLACADAVSRAGGTPIVLDRDISDAGDHRAHEVDVTDRAALEKVITEVAEDLGGLDAIVAAAGLDTPGELDEISAEQWEHVLAVNLLGTVSAVRAALPYLKRSHGRVITVSSTLALKGAGGATAYSASKFGVRGFSQALAAELKGEVGVTNLIPGGMKTKFFDGRTEQYMPQDDSRLNEPARVAESIVYALTQPENVEIRELLIANELEDSWP</sequence>
<dbReference type="GO" id="GO:0016491">
    <property type="term" value="F:oxidoreductase activity"/>
    <property type="evidence" value="ECO:0007669"/>
    <property type="project" value="UniProtKB-KW"/>
</dbReference>
<keyword evidence="3" id="KW-0560">Oxidoreductase</keyword>
<dbReference type="EMBL" id="CP003697">
    <property type="protein sequence ID" value="AGF72106.1"/>
    <property type="molecule type" value="Genomic_DNA"/>
</dbReference>
<name>M1P636_9CORY</name>
<dbReference type="Proteomes" id="UP000011723">
    <property type="component" value="Chromosome"/>
</dbReference>
<dbReference type="SUPFAM" id="SSF51735">
    <property type="entry name" value="NAD(P)-binding Rossmann-fold domains"/>
    <property type="match status" value="1"/>
</dbReference>
<organism evidence="6 7">
    <name type="scientific">Corynebacterium halotolerans YIM 70093 = DSM 44683</name>
    <dbReference type="NCBI Taxonomy" id="1121362"/>
    <lineage>
        <taxon>Bacteria</taxon>
        <taxon>Bacillati</taxon>
        <taxon>Actinomycetota</taxon>
        <taxon>Actinomycetes</taxon>
        <taxon>Mycobacteriales</taxon>
        <taxon>Corynebacteriaceae</taxon>
        <taxon>Corynebacterium</taxon>
    </lineage>
</organism>
<dbReference type="SMART" id="SM00822">
    <property type="entry name" value="PKS_KR"/>
    <property type="match status" value="1"/>
</dbReference>